<evidence type="ECO:0000313" key="2">
    <source>
        <dbReference type="EMBL" id="GAF75199.1"/>
    </source>
</evidence>
<protein>
    <recommendedName>
        <fullName evidence="1">HTH cro/C1-type domain-containing protein</fullName>
    </recommendedName>
</protein>
<feature type="domain" description="HTH cro/C1-type" evidence="1">
    <location>
        <begin position="1"/>
        <end position="36"/>
    </location>
</feature>
<gene>
    <name evidence="2" type="ORF">S01H1_15666</name>
</gene>
<reference evidence="2" key="1">
    <citation type="journal article" date="2014" name="Front. Microbiol.">
        <title>High frequency of phylogenetically diverse reductive dehalogenase-homologous genes in deep subseafloor sedimentary metagenomes.</title>
        <authorList>
            <person name="Kawai M."/>
            <person name="Futagami T."/>
            <person name="Toyoda A."/>
            <person name="Takaki Y."/>
            <person name="Nishi S."/>
            <person name="Hori S."/>
            <person name="Arai W."/>
            <person name="Tsubouchi T."/>
            <person name="Morono Y."/>
            <person name="Uchiyama I."/>
            <person name="Ito T."/>
            <person name="Fujiyama A."/>
            <person name="Inagaki F."/>
            <person name="Takami H."/>
        </authorList>
    </citation>
    <scope>NUCLEOTIDE SEQUENCE</scope>
    <source>
        <strain evidence="2">Expedition CK06-06</strain>
    </source>
</reference>
<dbReference type="InterPro" id="IPR001387">
    <property type="entry name" value="Cro/C1-type_HTH"/>
</dbReference>
<dbReference type="CDD" id="cd00093">
    <property type="entry name" value="HTH_XRE"/>
    <property type="match status" value="1"/>
</dbReference>
<dbReference type="CDD" id="cd06529">
    <property type="entry name" value="S24_LexA-like"/>
    <property type="match status" value="1"/>
</dbReference>
<accession>X0S2C1</accession>
<dbReference type="Gene3D" id="1.10.260.40">
    <property type="entry name" value="lambda repressor-like DNA-binding domains"/>
    <property type="match status" value="1"/>
</dbReference>
<evidence type="ECO:0000259" key="1">
    <source>
        <dbReference type="PROSITE" id="PS50943"/>
    </source>
</evidence>
<dbReference type="SUPFAM" id="SSF51306">
    <property type="entry name" value="LexA/Signal peptidase"/>
    <property type="match status" value="1"/>
</dbReference>
<name>X0S2C1_9ZZZZ</name>
<dbReference type="InterPro" id="IPR010982">
    <property type="entry name" value="Lambda_DNA-bd_dom_sf"/>
</dbReference>
<proteinExistence type="predicted"/>
<dbReference type="GO" id="GO:0003677">
    <property type="term" value="F:DNA binding"/>
    <property type="evidence" value="ECO:0007669"/>
    <property type="project" value="InterPro"/>
</dbReference>
<dbReference type="PROSITE" id="PS50943">
    <property type="entry name" value="HTH_CROC1"/>
    <property type="match status" value="1"/>
</dbReference>
<comment type="caution">
    <text evidence="2">The sequence shown here is derived from an EMBL/GenBank/DDBJ whole genome shotgun (WGS) entry which is preliminary data.</text>
</comment>
<dbReference type="Gene3D" id="2.10.109.10">
    <property type="entry name" value="Umud Fragment, subunit A"/>
    <property type="match status" value="1"/>
</dbReference>
<dbReference type="Pfam" id="PF00717">
    <property type="entry name" value="Peptidase_S24"/>
    <property type="match status" value="1"/>
</dbReference>
<dbReference type="Pfam" id="PF01381">
    <property type="entry name" value="HTH_3"/>
    <property type="match status" value="1"/>
</dbReference>
<dbReference type="SUPFAM" id="SSF47413">
    <property type="entry name" value="lambda repressor-like DNA-binding domains"/>
    <property type="match status" value="1"/>
</dbReference>
<organism evidence="2">
    <name type="scientific">marine sediment metagenome</name>
    <dbReference type="NCBI Taxonomy" id="412755"/>
    <lineage>
        <taxon>unclassified sequences</taxon>
        <taxon>metagenomes</taxon>
        <taxon>ecological metagenomes</taxon>
    </lineage>
</organism>
<sequence>MGISASTYNYYENNRVPPIEILLKICQVTGADLNWLLTGKQIPKTSISEQKKLAFGPSSSLLRKIDVLLSENPDLTEPISAFVDLLCEKKTIEKQLHPEILPAKPGWIPVLGRTAAGIVHFWDKEALPPPKQAVTELDELVKKHIGKKIIASADGTVSIDLQAQLLVDGLKSRQANLIQVGGQQANEIVEFVQCEEIFELFPDSFALHIDGDSMSPRINDGDIVILSPSVPAAQGQIGIARLANQIGVTCKLIRSTEQAVHLIPINERCETKVVAKKDLLWALAVLCHISI</sequence>
<dbReference type="InterPro" id="IPR039418">
    <property type="entry name" value="LexA-like"/>
</dbReference>
<dbReference type="AlphaFoldDB" id="X0S2C1"/>
<dbReference type="InterPro" id="IPR015927">
    <property type="entry name" value="Peptidase_S24_S26A/B/C"/>
</dbReference>
<dbReference type="EMBL" id="BARS01008188">
    <property type="protein sequence ID" value="GAF75199.1"/>
    <property type="molecule type" value="Genomic_DNA"/>
</dbReference>
<dbReference type="InterPro" id="IPR036286">
    <property type="entry name" value="LexA/Signal_pep-like_sf"/>
</dbReference>